<dbReference type="EMBL" id="KN824290">
    <property type="protein sequence ID" value="KIM28996.1"/>
    <property type="molecule type" value="Genomic_DNA"/>
</dbReference>
<reference evidence="1 2" key="1">
    <citation type="submission" date="2014-04" db="EMBL/GenBank/DDBJ databases">
        <authorList>
            <consortium name="DOE Joint Genome Institute"/>
            <person name="Kuo A."/>
            <person name="Zuccaro A."/>
            <person name="Kohler A."/>
            <person name="Nagy L.G."/>
            <person name="Floudas D."/>
            <person name="Copeland A."/>
            <person name="Barry K.W."/>
            <person name="Cichocki N."/>
            <person name="Veneault-Fourrey C."/>
            <person name="LaButti K."/>
            <person name="Lindquist E.A."/>
            <person name="Lipzen A."/>
            <person name="Lundell T."/>
            <person name="Morin E."/>
            <person name="Murat C."/>
            <person name="Sun H."/>
            <person name="Tunlid A."/>
            <person name="Henrissat B."/>
            <person name="Grigoriev I.V."/>
            <person name="Hibbett D.S."/>
            <person name="Martin F."/>
            <person name="Nordberg H.P."/>
            <person name="Cantor M.N."/>
            <person name="Hua S.X."/>
        </authorList>
    </citation>
    <scope>NUCLEOTIDE SEQUENCE [LARGE SCALE GENOMIC DNA]</scope>
    <source>
        <strain evidence="1 2">MAFF 305830</strain>
    </source>
</reference>
<dbReference type="Proteomes" id="UP000054097">
    <property type="component" value="Unassembled WGS sequence"/>
</dbReference>
<sequence>MGAAPSRSVAKTDAVIKAAVNNIPDSTLSNNLKKLGQVNVQSPGHLQRSIEMTHVIRTRALSESEEQPQTSTIDAYGLSELFDARKDKKNTQMLSQRYKLDTKVLERLAKRYNTPSVASEYTINLPGGDMRTYKQAVWLE</sequence>
<protein>
    <submittedName>
        <fullName evidence="1">Uncharacterized protein</fullName>
    </submittedName>
</protein>
<keyword evidence="2" id="KW-1185">Reference proteome</keyword>
<dbReference type="HOGENOM" id="CLU_1845869_0_0_1"/>
<dbReference type="OrthoDB" id="4085451at2759"/>
<organism evidence="1 2">
    <name type="scientific">Serendipita vermifera MAFF 305830</name>
    <dbReference type="NCBI Taxonomy" id="933852"/>
    <lineage>
        <taxon>Eukaryota</taxon>
        <taxon>Fungi</taxon>
        <taxon>Dikarya</taxon>
        <taxon>Basidiomycota</taxon>
        <taxon>Agaricomycotina</taxon>
        <taxon>Agaricomycetes</taxon>
        <taxon>Sebacinales</taxon>
        <taxon>Serendipitaceae</taxon>
        <taxon>Serendipita</taxon>
    </lineage>
</organism>
<dbReference type="AlphaFoldDB" id="A0A0C3BC24"/>
<evidence type="ECO:0000313" key="2">
    <source>
        <dbReference type="Proteomes" id="UP000054097"/>
    </source>
</evidence>
<evidence type="ECO:0000313" key="1">
    <source>
        <dbReference type="EMBL" id="KIM28996.1"/>
    </source>
</evidence>
<proteinExistence type="predicted"/>
<name>A0A0C3BC24_SERVB</name>
<gene>
    <name evidence="1" type="ORF">M408DRAFT_68615</name>
</gene>
<accession>A0A0C3BC24</accession>
<reference evidence="2" key="2">
    <citation type="submission" date="2015-01" db="EMBL/GenBank/DDBJ databases">
        <title>Evolutionary Origins and Diversification of the Mycorrhizal Mutualists.</title>
        <authorList>
            <consortium name="DOE Joint Genome Institute"/>
            <consortium name="Mycorrhizal Genomics Consortium"/>
            <person name="Kohler A."/>
            <person name="Kuo A."/>
            <person name="Nagy L.G."/>
            <person name="Floudas D."/>
            <person name="Copeland A."/>
            <person name="Barry K.W."/>
            <person name="Cichocki N."/>
            <person name="Veneault-Fourrey C."/>
            <person name="LaButti K."/>
            <person name="Lindquist E.A."/>
            <person name="Lipzen A."/>
            <person name="Lundell T."/>
            <person name="Morin E."/>
            <person name="Murat C."/>
            <person name="Riley R."/>
            <person name="Ohm R."/>
            <person name="Sun H."/>
            <person name="Tunlid A."/>
            <person name="Henrissat B."/>
            <person name="Grigoriev I.V."/>
            <person name="Hibbett D.S."/>
            <person name="Martin F."/>
        </authorList>
    </citation>
    <scope>NUCLEOTIDE SEQUENCE [LARGE SCALE GENOMIC DNA]</scope>
    <source>
        <strain evidence="2">MAFF 305830</strain>
    </source>
</reference>